<sequence>MNHQMINDIYLNLNLQTKAEVFTTVRKIMQQKSTTPQAYLDSFEVRDQTAPVAMGNYLVLVHGTYETSQLITQNYICFLELAKTIMWDDQPVKFIFGLALVNEDQMEVMSKIASVFSDETIVNSLLQGVKVNKFLDLLEKQY</sequence>
<dbReference type="InterPro" id="IPR002178">
    <property type="entry name" value="PTS_EIIA_type-2_dom"/>
</dbReference>
<dbReference type="PANTHER" id="PTHR30181:SF2">
    <property type="entry name" value="PTS SYSTEM MANNITOL-SPECIFIC EIICBA COMPONENT"/>
    <property type="match status" value="1"/>
</dbReference>
<dbReference type="Pfam" id="PF00359">
    <property type="entry name" value="PTS_EIIA_2"/>
    <property type="match status" value="1"/>
</dbReference>
<evidence type="ECO:0000313" key="13">
    <source>
        <dbReference type="EMBL" id="MDQ0514252.1"/>
    </source>
</evidence>
<organism evidence="13 14">
    <name type="scientific">Mycoplasmoides fastidiosum</name>
    <dbReference type="NCBI Taxonomy" id="92758"/>
    <lineage>
        <taxon>Bacteria</taxon>
        <taxon>Bacillati</taxon>
        <taxon>Mycoplasmatota</taxon>
        <taxon>Mycoplasmoidales</taxon>
        <taxon>Mycoplasmoidaceae</taxon>
        <taxon>Mycoplasmoides</taxon>
    </lineage>
</organism>
<evidence type="ECO:0000256" key="10">
    <source>
        <dbReference type="ARBA" id="ARBA00030956"/>
    </source>
</evidence>
<comment type="function">
    <text evidence="1">The phosphoenolpyruvate-dependent sugar phosphotransferase system (sugar PTS), a major carbohydrate active transport system, catalyzes the phosphorylation of incoming sugar substrates concomitantly with their translocation across the cell membrane. The enzyme II CmtAB PTS system is involved in D-mannitol transport.</text>
</comment>
<comment type="caution">
    <text evidence="13">The sequence shown here is derived from an EMBL/GenBank/DDBJ whole genome shotgun (WGS) entry which is preliminary data.</text>
</comment>
<protein>
    <recommendedName>
        <fullName evidence="2">Mannitol-specific phosphotransferase enzyme IIA component</fullName>
    </recommendedName>
    <alternativeName>
        <fullName evidence="10">EIIA</fullName>
    </alternativeName>
    <alternativeName>
        <fullName evidence="11">EIII</fullName>
    </alternativeName>
    <alternativeName>
        <fullName evidence="9">PTS system mannitol-specific EIIA component</fullName>
    </alternativeName>
</protein>
<evidence type="ECO:0000256" key="1">
    <source>
        <dbReference type="ARBA" id="ARBA00002434"/>
    </source>
</evidence>
<feature type="domain" description="PTS EIIA type-2" evidence="12">
    <location>
        <begin position="2"/>
        <end position="141"/>
    </location>
</feature>
<evidence type="ECO:0000256" key="6">
    <source>
        <dbReference type="ARBA" id="ARBA00022679"/>
    </source>
</evidence>
<evidence type="ECO:0000256" key="5">
    <source>
        <dbReference type="ARBA" id="ARBA00022597"/>
    </source>
</evidence>
<keyword evidence="8" id="KW-0418">Kinase</keyword>
<evidence type="ECO:0000256" key="9">
    <source>
        <dbReference type="ARBA" id="ARBA00029908"/>
    </source>
</evidence>
<evidence type="ECO:0000256" key="7">
    <source>
        <dbReference type="ARBA" id="ARBA00022683"/>
    </source>
</evidence>
<dbReference type="Gene3D" id="3.40.930.10">
    <property type="entry name" value="Mannitol-specific EII, Chain A"/>
    <property type="match status" value="1"/>
</dbReference>
<evidence type="ECO:0000313" key="14">
    <source>
        <dbReference type="Proteomes" id="UP001240643"/>
    </source>
</evidence>
<evidence type="ECO:0000256" key="4">
    <source>
        <dbReference type="ARBA" id="ARBA00022553"/>
    </source>
</evidence>
<dbReference type="InterPro" id="IPR050893">
    <property type="entry name" value="Sugar_PTS"/>
</dbReference>
<dbReference type="RefSeq" id="WP_256547059.1">
    <property type="nucleotide sequence ID" value="NZ_CP101809.1"/>
</dbReference>
<proteinExistence type="predicted"/>
<keyword evidence="3" id="KW-0813">Transport</keyword>
<dbReference type="EMBL" id="JAUSWO010000001">
    <property type="protein sequence ID" value="MDQ0514252.1"/>
    <property type="molecule type" value="Genomic_DNA"/>
</dbReference>
<evidence type="ECO:0000256" key="8">
    <source>
        <dbReference type="ARBA" id="ARBA00022777"/>
    </source>
</evidence>
<keyword evidence="5" id="KW-0762">Sugar transport</keyword>
<keyword evidence="4" id="KW-0597">Phosphoprotein</keyword>
<dbReference type="PANTHER" id="PTHR30181">
    <property type="entry name" value="MANNITOL PERMEASE IIC COMPONENT"/>
    <property type="match status" value="1"/>
</dbReference>
<dbReference type="GO" id="GO:0016740">
    <property type="term" value="F:transferase activity"/>
    <property type="evidence" value="ECO:0007669"/>
    <property type="project" value="UniProtKB-KW"/>
</dbReference>
<keyword evidence="7" id="KW-0598">Phosphotransferase system</keyword>
<dbReference type="SUPFAM" id="SSF55804">
    <property type="entry name" value="Phoshotransferase/anion transport protein"/>
    <property type="match status" value="1"/>
</dbReference>
<dbReference type="Proteomes" id="UP001240643">
    <property type="component" value="Unassembled WGS sequence"/>
</dbReference>
<gene>
    <name evidence="13" type="ORF">J2Z62_000690</name>
</gene>
<evidence type="ECO:0000256" key="11">
    <source>
        <dbReference type="ARBA" id="ARBA00030962"/>
    </source>
</evidence>
<dbReference type="PROSITE" id="PS51094">
    <property type="entry name" value="PTS_EIIA_TYPE_2"/>
    <property type="match status" value="1"/>
</dbReference>
<evidence type="ECO:0000256" key="2">
    <source>
        <dbReference type="ARBA" id="ARBA00014783"/>
    </source>
</evidence>
<name>A0ABU0LZW3_9BACT</name>
<reference evidence="13" key="1">
    <citation type="submission" date="2023-07" db="EMBL/GenBank/DDBJ databases">
        <title>Genomic Encyclopedia of Type Strains, Phase IV (KMG-IV): sequencing the most valuable type-strain genomes for metagenomic binning, comparative biology and taxonomic classification.</title>
        <authorList>
            <person name="Goeker M."/>
        </authorList>
    </citation>
    <scope>NUCLEOTIDE SEQUENCE [LARGE SCALE GENOMIC DNA]</scope>
    <source>
        <strain evidence="13">DSM 21204</strain>
    </source>
</reference>
<accession>A0ABU0LZW3</accession>
<dbReference type="InterPro" id="IPR016152">
    <property type="entry name" value="PTrfase/Anion_transptr"/>
</dbReference>
<keyword evidence="6 13" id="KW-0808">Transferase</keyword>
<evidence type="ECO:0000259" key="12">
    <source>
        <dbReference type="PROSITE" id="PS51094"/>
    </source>
</evidence>
<evidence type="ECO:0000256" key="3">
    <source>
        <dbReference type="ARBA" id="ARBA00022448"/>
    </source>
</evidence>
<keyword evidence="14" id="KW-1185">Reference proteome</keyword>